<reference evidence="1 2" key="1">
    <citation type="submission" date="2018-07" db="EMBL/GenBank/DDBJ databases">
        <title>Genomic Encyclopedia of Type Strains, Phase III (KMG-III): the genomes of soil and plant-associated and newly described type strains.</title>
        <authorList>
            <person name="Whitman W."/>
        </authorList>
    </citation>
    <scope>NUCLEOTIDE SEQUENCE [LARGE SCALE GENOMIC DNA]</scope>
    <source>
        <strain evidence="1 2">CECT 8488</strain>
    </source>
</reference>
<proteinExistence type="predicted"/>
<gene>
    <name evidence="1" type="ORF">DFP90_102179</name>
</gene>
<keyword evidence="2" id="KW-1185">Reference proteome</keyword>
<comment type="caution">
    <text evidence="1">The sequence shown here is derived from an EMBL/GenBank/DDBJ whole genome shotgun (WGS) entry which is preliminary data.</text>
</comment>
<name>A0A3D9HS49_9PROT</name>
<dbReference type="Proteomes" id="UP000256845">
    <property type="component" value="Unassembled WGS sequence"/>
</dbReference>
<protein>
    <submittedName>
        <fullName evidence="1">Uncharacterized protein</fullName>
    </submittedName>
</protein>
<dbReference type="EMBL" id="QRDW01000002">
    <property type="protein sequence ID" value="RED52161.1"/>
    <property type="molecule type" value="Genomic_DNA"/>
</dbReference>
<organism evidence="1 2">
    <name type="scientific">Aestuariispira insulae</name>
    <dbReference type="NCBI Taxonomy" id="1461337"/>
    <lineage>
        <taxon>Bacteria</taxon>
        <taxon>Pseudomonadati</taxon>
        <taxon>Pseudomonadota</taxon>
        <taxon>Alphaproteobacteria</taxon>
        <taxon>Rhodospirillales</taxon>
        <taxon>Kiloniellaceae</taxon>
        <taxon>Aestuariispira</taxon>
    </lineage>
</organism>
<sequence length="35" mass="3662">MHILLGIAAAVVADIFFLYRLDIAANAAPNLGCFG</sequence>
<dbReference type="AlphaFoldDB" id="A0A3D9HS49"/>
<accession>A0A3D9HS49</accession>
<evidence type="ECO:0000313" key="2">
    <source>
        <dbReference type="Proteomes" id="UP000256845"/>
    </source>
</evidence>
<evidence type="ECO:0000313" key="1">
    <source>
        <dbReference type="EMBL" id="RED52161.1"/>
    </source>
</evidence>